<sequence>MDLARLMTAQGPRYGVVDTDRRTVRPLRDPAGPEHLADLAQPTGSRGGALTSGPSLAPENESVPLDEVRLLAPVVPGKIVVIGRNYGGRPDAAGNLIIHLKPTTSVVGPDDPIVLPDSSHDVRYEGELAVVIGRTCRSVAPEDAAHHVLGYTCANDVTAWDIGTDGGQWTKAKGMDTFCPLGPWISTDLDPAAALITTRVNGEIRQKGSTAQLTRSALTLVSEISHLMTLLPGDVLLTGTPEGSAALTPHDTVSVDIDGIGTLRSPVVATSNSRTTGQG</sequence>
<dbReference type="InterPro" id="IPR018833">
    <property type="entry name" value="Rv2993c-like_N"/>
</dbReference>
<dbReference type="Gene3D" id="3.90.850.10">
    <property type="entry name" value="Fumarylacetoacetase-like, C-terminal domain"/>
    <property type="match status" value="1"/>
</dbReference>
<evidence type="ECO:0000259" key="4">
    <source>
        <dbReference type="Pfam" id="PF01557"/>
    </source>
</evidence>
<dbReference type="GO" id="GO:0016853">
    <property type="term" value="F:isomerase activity"/>
    <property type="evidence" value="ECO:0007669"/>
    <property type="project" value="UniProtKB-KW"/>
</dbReference>
<dbReference type="STRING" id="553510.B1H19_01620"/>
<evidence type="ECO:0000256" key="1">
    <source>
        <dbReference type="ARBA" id="ARBA00010211"/>
    </source>
</evidence>
<dbReference type="GO" id="GO:0044281">
    <property type="term" value="P:small molecule metabolic process"/>
    <property type="evidence" value="ECO:0007669"/>
    <property type="project" value="UniProtKB-ARBA"/>
</dbReference>
<evidence type="ECO:0000256" key="3">
    <source>
        <dbReference type="SAM" id="MobiDB-lite"/>
    </source>
</evidence>
<keyword evidence="7" id="KW-1185">Reference proteome</keyword>
<dbReference type="PANTHER" id="PTHR42796">
    <property type="entry name" value="FUMARYLACETOACETATE HYDROLASE DOMAIN-CONTAINING PROTEIN 2A-RELATED"/>
    <property type="match status" value="1"/>
</dbReference>
<feature type="region of interest" description="Disordered" evidence="3">
    <location>
        <begin position="24"/>
        <end position="60"/>
    </location>
</feature>
<protein>
    <submittedName>
        <fullName evidence="6">2-hydroxyhepta-2,4-diene-1,7-dioate isomerase</fullName>
    </submittedName>
</protein>
<evidence type="ECO:0000313" key="6">
    <source>
        <dbReference type="EMBL" id="ARF53048.1"/>
    </source>
</evidence>
<dbReference type="InterPro" id="IPR011234">
    <property type="entry name" value="Fumarylacetoacetase-like_C"/>
</dbReference>
<reference evidence="6 7" key="1">
    <citation type="submission" date="2017-04" db="EMBL/GenBank/DDBJ databases">
        <title>Complete Genome Sequence of Streptomyces gilvosporeus F607, a Capable Producer of Natamycin.</title>
        <authorList>
            <person name="Zong G."/>
            <person name="Zhong C."/>
            <person name="Fu J."/>
            <person name="Qin R."/>
            <person name="Cao G."/>
        </authorList>
    </citation>
    <scope>NUCLEOTIDE SEQUENCE [LARGE SCALE GENOMIC DNA]</scope>
    <source>
        <strain evidence="6 7">F607</strain>
    </source>
</reference>
<proteinExistence type="inferred from homology"/>
<dbReference type="SUPFAM" id="SSF56529">
    <property type="entry name" value="FAH"/>
    <property type="match status" value="1"/>
</dbReference>
<evidence type="ECO:0000259" key="5">
    <source>
        <dbReference type="Pfam" id="PF10370"/>
    </source>
</evidence>
<dbReference type="Pfam" id="PF01557">
    <property type="entry name" value="FAA_hydrolase"/>
    <property type="match status" value="1"/>
</dbReference>
<dbReference type="InterPro" id="IPR051121">
    <property type="entry name" value="FAH"/>
</dbReference>
<dbReference type="RefSeq" id="WP_083102479.1">
    <property type="nucleotide sequence ID" value="NZ_CP020569.1"/>
</dbReference>
<dbReference type="Pfam" id="PF10370">
    <property type="entry name" value="Rv2993c-like_N"/>
    <property type="match status" value="1"/>
</dbReference>
<dbReference type="InterPro" id="IPR036663">
    <property type="entry name" value="Fumarylacetoacetase_C_sf"/>
</dbReference>
<evidence type="ECO:0000313" key="7">
    <source>
        <dbReference type="Proteomes" id="UP000192726"/>
    </source>
</evidence>
<keyword evidence="2" id="KW-0479">Metal-binding</keyword>
<gene>
    <name evidence="6" type="ORF">B1H19_01620</name>
</gene>
<feature type="domain" description="Rv2993c-like N-terminal" evidence="5">
    <location>
        <begin position="1"/>
        <end position="73"/>
    </location>
</feature>
<feature type="domain" description="Fumarylacetoacetase-like C-terminal" evidence="4">
    <location>
        <begin position="89"/>
        <end position="268"/>
    </location>
</feature>
<name>A0A1V0TJR7_9ACTN</name>
<feature type="compositionally biased region" description="Basic and acidic residues" evidence="3">
    <location>
        <begin position="24"/>
        <end position="37"/>
    </location>
</feature>
<dbReference type="EMBL" id="CP020569">
    <property type="protein sequence ID" value="ARF53048.1"/>
    <property type="molecule type" value="Genomic_DNA"/>
</dbReference>
<evidence type="ECO:0000256" key="2">
    <source>
        <dbReference type="ARBA" id="ARBA00022723"/>
    </source>
</evidence>
<accession>A0A1V0TJR7</accession>
<dbReference type="Proteomes" id="UP000192726">
    <property type="component" value="Chromosome"/>
</dbReference>
<keyword evidence="6" id="KW-0413">Isomerase</keyword>
<organism evidence="6 7">
    <name type="scientific">Streptomyces gilvosporeus</name>
    <dbReference type="NCBI Taxonomy" id="553510"/>
    <lineage>
        <taxon>Bacteria</taxon>
        <taxon>Bacillati</taxon>
        <taxon>Actinomycetota</taxon>
        <taxon>Actinomycetes</taxon>
        <taxon>Kitasatosporales</taxon>
        <taxon>Streptomycetaceae</taxon>
        <taxon>Streptomyces</taxon>
    </lineage>
</organism>
<dbReference type="AlphaFoldDB" id="A0A1V0TJR7"/>
<dbReference type="PANTHER" id="PTHR42796:SF4">
    <property type="entry name" value="FUMARYLACETOACETATE HYDROLASE DOMAIN-CONTAINING PROTEIN 2A"/>
    <property type="match status" value="1"/>
</dbReference>
<comment type="similarity">
    <text evidence="1">Belongs to the FAH family.</text>
</comment>
<dbReference type="OrthoDB" id="9805307at2"/>
<dbReference type="GO" id="GO:0046872">
    <property type="term" value="F:metal ion binding"/>
    <property type="evidence" value="ECO:0007669"/>
    <property type="project" value="UniProtKB-KW"/>
</dbReference>
<dbReference type="KEGG" id="sgv:B1H19_01620"/>